<dbReference type="PANTHER" id="PTHR21301">
    <property type="entry name" value="REVERSE TRANSCRIPTASE"/>
    <property type="match status" value="1"/>
</dbReference>
<organism evidence="2 4">
    <name type="scientific">Rotaria sordida</name>
    <dbReference type="NCBI Taxonomy" id="392033"/>
    <lineage>
        <taxon>Eukaryota</taxon>
        <taxon>Metazoa</taxon>
        <taxon>Spiralia</taxon>
        <taxon>Gnathifera</taxon>
        <taxon>Rotifera</taxon>
        <taxon>Eurotatoria</taxon>
        <taxon>Bdelloidea</taxon>
        <taxon>Philodinida</taxon>
        <taxon>Philodinidae</taxon>
        <taxon>Rotaria</taxon>
    </lineage>
</organism>
<name>A0A815R7M7_9BILA</name>
<dbReference type="EMBL" id="CAJOBD010008582">
    <property type="protein sequence ID" value="CAF4116143.1"/>
    <property type="molecule type" value="Genomic_DNA"/>
</dbReference>
<reference evidence="2" key="1">
    <citation type="submission" date="2021-02" db="EMBL/GenBank/DDBJ databases">
        <authorList>
            <person name="Nowell W R."/>
        </authorList>
    </citation>
    <scope>NUCLEOTIDE SEQUENCE</scope>
</reference>
<protein>
    <recommendedName>
        <fullName evidence="1">Helix-turn-helix domain-containing protein</fullName>
    </recommendedName>
</protein>
<dbReference type="AlphaFoldDB" id="A0A815R7M7"/>
<evidence type="ECO:0000259" key="1">
    <source>
        <dbReference type="Pfam" id="PF26215"/>
    </source>
</evidence>
<evidence type="ECO:0000313" key="3">
    <source>
        <dbReference type="EMBL" id="CAF4116143.1"/>
    </source>
</evidence>
<proteinExistence type="predicted"/>
<comment type="caution">
    <text evidence="2">The sequence shown here is derived from an EMBL/GenBank/DDBJ whole genome shotgun (WGS) entry which is preliminary data.</text>
</comment>
<sequence>MLDYLNIKQINGLKIETTIRLCRFVVQNNSFSYNDKYYHEIRGGAMGSPLALTIANCYMLFFERDIIKQINNGGGLYISQVGYSTNFLDLYIENLKNGELFTEVYHKPSYEPYYLPFNSVHPMYMKKNIPFAMLIRTIKYCSLFEAYLNEREKLRITLLLNKYPGEFKEKKFSYVFEKYNINQSLSTKNYNTLREKMIYMDMKEKISIDYGKTMFIHFTYCLNLKTFPAKFHALRNKCFIESAINEMKPVLGTRNVRNLQRQLIRNQ</sequence>
<dbReference type="Proteomes" id="UP000663836">
    <property type="component" value="Unassembled WGS sequence"/>
</dbReference>
<dbReference type="EMBL" id="CAJNOT010005711">
    <property type="protein sequence ID" value="CAF1473014.1"/>
    <property type="molecule type" value="Genomic_DNA"/>
</dbReference>
<feature type="domain" description="Helix-turn-helix" evidence="1">
    <location>
        <begin position="113"/>
        <end position="172"/>
    </location>
</feature>
<dbReference type="Proteomes" id="UP000663864">
    <property type="component" value="Unassembled WGS sequence"/>
</dbReference>
<evidence type="ECO:0000313" key="4">
    <source>
        <dbReference type="Proteomes" id="UP000663864"/>
    </source>
</evidence>
<dbReference type="InterPro" id="IPR058912">
    <property type="entry name" value="HTH_animal"/>
</dbReference>
<dbReference type="Pfam" id="PF26215">
    <property type="entry name" value="HTH_animal"/>
    <property type="match status" value="1"/>
</dbReference>
<gene>
    <name evidence="3" type="ORF">JBS370_LOCUS32421</name>
    <name evidence="2" type="ORF">ZHD862_LOCUS36223</name>
</gene>
<evidence type="ECO:0000313" key="2">
    <source>
        <dbReference type="EMBL" id="CAF1473014.1"/>
    </source>
</evidence>
<accession>A0A815R7M7</accession>
<dbReference type="PANTHER" id="PTHR21301:SF10">
    <property type="entry name" value="REVERSE TRANSCRIPTASE DOMAIN-CONTAINING PROTEIN"/>
    <property type="match status" value="1"/>
</dbReference>